<dbReference type="AlphaFoldDB" id="A0A919RQR6"/>
<dbReference type="PANTHER" id="PTHR30055">
    <property type="entry name" value="HTH-TYPE TRANSCRIPTIONAL REGULATOR RUTR"/>
    <property type="match status" value="1"/>
</dbReference>
<reference evidence="6" key="1">
    <citation type="submission" date="2021-01" db="EMBL/GenBank/DDBJ databases">
        <title>Whole genome shotgun sequence of Sinosporangium siamense NBRC 109515.</title>
        <authorList>
            <person name="Komaki H."/>
            <person name="Tamura T."/>
        </authorList>
    </citation>
    <scope>NUCLEOTIDE SEQUENCE</scope>
    <source>
        <strain evidence="6">NBRC 109515</strain>
    </source>
</reference>
<dbReference type="InterPro" id="IPR041490">
    <property type="entry name" value="KstR2_TetR_C"/>
</dbReference>
<dbReference type="SUPFAM" id="SSF46689">
    <property type="entry name" value="Homeodomain-like"/>
    <property type="match status" value="1"/>
</dbReference>
<evidence type="ECO:0000256" key="4">
    <source>
        <dbReference type="PROSITE-ProRule" id="PRU00335"/>
    </source>
</evidence>
<dbReference type="PRINTS" id="PR00455">
    <property type="entry name" value="HTHTETR"/>
</dbReference>
<organism evidence="6 7">
    <name type="scientific">Sinosporangium siamense</name>
    <dbReference type="NCBI Taxonomy" id="1367973"/>
    <lineage>
        <taxon>Bacteria</taxon>
        <taxon>Bacillati</taxon>
        <taxon>Actinomycetota</taxon>
        <taxon>Actinomycetes</taxon>
        <taxon>Streptosporangiales</taxon>
        <taxon>Streptosporangiaceae</taxon>
        <taxon>Sinosporangium</taxon>
    </lineage>
</organism>
<evidence type="ECO:0000313" key="7">
    <source>
        <dbReference type="Proteomes" id="UP000606172"/>
    </source>
</evidence>
<protein>
    <recommendedName>
        <fullName evidence="5">HTH tetR-type domain-containing protein</fullName>
    </recommendedName>
</protein>
<evidence type="ECO:0000259" key="5">
    <source>
        <dbReference type="PROSITE" id="PS50977"/>
    </source>
</evidence>
<dbReference type="InterPro" id="IPR050109">
    <property type="entry name" value="HTH-type_TetR-like_transc_reg"/>
</dbReference>
<gene>
    <name evidence="6" type="ORF">Ssi02_69320</name>
</gene>
<dbReference type="Gene3D" id="1.10.10.60">
    <property type="entry name" value="Homeodomain-like"/>
    <property type="match status" value="1"/>
</dbReference>
<dbReference type="GO" id="GO:0000976">
    <property type="term" value="F:transcription cis-regulatory region binding"/>
    <property type="evidence" value="ECO:0007669"/>
    <property type="project" value="TreeGrafter"/>
</dbReference>
<dbReference type="Gene3D" id="1.10.357.10">
    <property type="entry name" value="Tetracycline Repressor, domain 2"/>
    <property type="match status" value="1"/>
</dbReference>
<dbReference type="InterPro" id="IPR009057">
    <property type="entry name" value="Homeodomain-like_sf"/>
</dbReference>
<dbReference type="Pfam" id="PF17932">
    <property type="entry name" value="TetR_C_24"/>
    <property type="match status" value="1"/>
</dbReference>
<feature type="domain" description="HTH tetR-type" evidence="5">
    <location>
        <begin position="33"/>
        <end position="93"/>
    </location>
</feature>
<dbReference type="InterPro" id="IPR001647">
    <property type="entry name" value="HTH_TetR"/>
</dbReference>
<dbReference type="GO" id="GO:0003700">
    <property type="term" value="F:DNA-binding transcription factor activity"/>
    <property type="evidence" value="ECO:0007669"/>
    <property type="project" value="TreeGrafter"/>
</dbReference>
<evidence type="ECO:0000256" key="1">
    <source>
        <dbReference type="ARBA" id="ARBA00023015"/>
    </source>
</evidence>
<accession>A0A919RQR6</accession>
<dbReference type="RefSeq" id="WP_204031690.1">
    <property type="nucleotide sequence ID" value="NZ_BOOW01000049.1"/>
</dbReference>
<evidence type="ECO:0000256" key="3">
    <source>
        <dbReference type="ARBA" id="ARBA00023163"/>
    </source>
</evidence>
<evidence type="ECO:0000256" key="2">
    <source>
        <dbReference type="ARBA" id="ARBA00023125"/>
    </source>
</evidence>
<keyword evidence="3" id="KW-0804">Transcription</keyword>
<evidence type="ECO:0000313" key="6">
    <source>
        <dbReference type="EMBL" id="GII96701.1"/>
    </source>
</evidence>
<dbReference type="Proteomes" id="UP000606172">
    <property type="component" value="Unassembled WGS sequence"/>
</dbReference>
<keyword evidence="7" id="KW-1185">Reference proteome</keyword>
<comment type="caution">
    <text evidence="6">The sequence shown here is derived from an EMBL/GenBank/DDBJ whole genome shotgun (WGS) entry which is preliminary data.</text>
</comment>
<dbReference type="InterPro" id="IPR036271">
    <property type="entry name" value="Tet_transcr_reg_TetR-rel_C_sf"/>
</dbReference>
<dbReference type="Pfam" id="PF00440">
    <property type="entry name" value="TetR_N"/>
    <property type="match status" value="1"/>
</dbReference>
<sequence length="246" mass="27296">MTIASGKQKSAQYTASMAQAPIPQEQRSGLSRQLVTSELLDTATALFAKKGYESTTLLDIAKALGISRPGLYNYVSSKEELLIMLVEQVSQGLAEVLEQLTARADLSPTQKLRDVVALLVRQRTQHPDQFRILDRSETVLPEPVGSEHREAKRKILREVMAVIETGIERGEFRPVDARTAALSLLGMCNWVAWWFSRGSDVEETVATVTDLAQNMLVRPGAPGPEAETTRTVEEIRTLLDRLAPRR</sequence>
<dbReference type="SUPFAM" id="SSF48498">
    <property type="entry name" value="Tetracyclin repressor-like, C-terminal domain"/>
    <property type="match status" value="1"/>
</dbReference>
<feature type="DNA-binding region" description="H-T-H motif" evidence="4">
    <location>
        <begin position="56"/>
        <end position="75"/>
    </location>
</feature>
<dbReference type="PROSITE" id="PS01081">
    <property type="entry name" value="HTH_TETR_1"/>
    <property type="match status" value="1"/>
</dbReference>
<dbReference type="EMBL" id="BOOW01000049">
    <property type="protein sequence ID" value="GII96701.1"/>
    <property type="molecule type" value="Genomic_DNA"/>
</dbReference>
<proteinExistence type="predicted"/>
<dbReference type="PROSITE" id="PS50977">
    <property type="entry name" value="HTH_TETR_2"/>
    <property type="match status" value="1"/>
</dbReference>
<name>A0A919RQR6_9ACTN</name>
<keyword evidence="2 4" id="KW-0238">DNA-binding</keyword>
<dbReference type="PANTHER" id="PTHR30055:SF234">
    <property type="entry name" value="HTH-TYPE TRANSCRIPTIONAL REGULATOR BETI"/>
    <property type="match status" value="1"/>
</dbReference>
<keyword evidence="1" id="KW-0805">Transcription regulation</keyword>
<dbReference type="InterPro" id="IPR023772">
    <property type="entry name" value="DNA-bd_HTH_TetR-type_CS"/>
</dbReference>